<evidence type="ECO:0000313" key="7">
    <source>
        <dbReference type="Proteomes" id="UP000036403"/>
    </source>
</evidence>
<comment type="caution">
    <text evidence="6">The sequence shown here is derived from an EMBL/GenBank/DDBJ whole genome shotgun (WGS) entry which is preliminary data.</text>
</comment>
<dbReference type="PROSITE" id="PS00732">
    <property type="entry name" value="RIBOSOMAL_S16"/>
    <property type="match status" value="1"/>
</dbReference>
<dbReference type="GO" id="GO:0015935">
    <property type="term" value="C:small ribosomal subunit"/>
    <property type="evidence" value="ECO:0007669"/>
    <property type="project" value="TreeGrafter"/>
</dbReference>
<dbReference type="STRING" id="67767.A0A0J7MQL8"/>
<name>A0A0J7MQL8_LASNI</name>
<dbReference type="GO" id="GO:0005737">
    <property type="term" value="C:cytoplasm"/>
    <property type="evidence" value="ECO:0007669"/>
    <property type="project" value="UniProtKB-ARBA"/>
</dbReference>
<accession>A0A0J7MQL8</accession>
<evidence type="ECO:0000256" key="2">
    <source>
        <dbReference type="ARBA" id="ARBA00022980"/>
    </source>
</evidence>
<dbReference type="OrthoDB" id="407221at2759"/>
<dbReference type="PaxDb" id="67767-A0A0J7MQL8"/>
<evidence type="ECO:0000256" key="1">
    <source>
        <dbReference type="ARBA" id="ARBA00006668"/>
    </source>
</evidence>
<dbReference type="PANTHER" id="PTHR12919">
    <property type="entry name" value="30S RIBOSOMAL PROTEIN S16"/>
    <property type="match status" value="1"/>
</dbReference>
<keyword evidence="7" id="KW-1185">Reference proteome</keyword>
<dbReference type="InterPro" id="IPR020592">
    <property type="entry name" value="Ribosomal_bS16_CS"/>
</dbReference>
<dbReference type="Pfam" id="PF00886">
    <property type="entry name" value="Ribosomal_S16"/>
    <property type="match status" value="1"/>
</dbReference>
<organism evidence="6 7">
    <name type="scientific">Lasius niger</name>
    <name type="common">Black garden ant</name>
    <dbReference type="NCBI Taxonomy" id="67767"/>
    <lineage>
        <taxon>Eukaryota</taxon>
        <taxon>Metazoa</taxon>
        <taxon>Ecdysozoa</taxon>
        <taxon>Arthropoda</taxon>
        <taxon>Hexapoda</taxon>
        <taxon>Insecta</taxon>
        <taxon>Pterygota</taxon>
        <taxon>Neoptera</taxon>
        <taxon>Endopterygota</taxon>
        <taxon>Hymenoptera</taxon>
        <taxon>Apocrita</taxon>
        <taxon>Aculeata</taxon>
        <taxon>Formicoidea</taxon>
        <taxon>Formicidae</taxon>
        <taxon>Formicinae</taxon>
        <taxon>Lasius</taxon>
        <taxon>Lasius</taxon>
    </lineage>
</organism>
<reference evidence="6 7" key="1">
    <citation type="submission" date="2015-04" db="EMBL/GenBank/DDBJ databases">
        <title>Lasius niger genome sequencing.</title>
        <authorList>
            <person name="Konorov E.A."/>
            <person name="Nikitin M.A."/>
            <person name="Kirill M.V."/>
            <person name="Chang P."/>
        </authorList>
    </citation>
    <scope>NUCLEOTIDE SEQUENCE [LARGE SCALE GENOMIC DNA]</scope>
    <source>
        <tissue evidence="6">Whole</tissue>
    </source>
</reference>
<keyword evidence="2 6" id="KW-0689">Ribosomal protein</keyword>
<dbReference type="NCBIfam" id="TIGR00002">
    <property type="entry name" value="S16"/>
    <property type="match status" value="1"/>
</dbReference>
<dbReference type="InterPro" id="IPR023803">
    <property type="entry name" value="Ribosomal_bS16_dom_sf"/>
</dbReference>
<evidence type="ECO:0000256" key="5">
    <source>
        <dbReference type="ARBA" id="ARBA00035438"/>
    </source>
</evidence>
<dbReference type="HAMAP" id="MF_00385">
    <property type="entry name" value="Ribosomal_bS16"/>
    <property type="match status" value="1"/>
</dbReference>
<proteinExistence type="inferred from homology"/>
<gene>
    <name evidence="6" type="ORF">RF55_21656</name>
</gene>
<sequence length="84" mass="9333">MVKIRLSRGGAKGRPFYHVVVTDQRNKRDGRSIERVGFYNPVASGKDPRLVLNLERVQAWLSKGAQLSDKVQALVKEAGKQSVA</sequence>
<evidence type="ECO:0000256" key="3">
    <source>
        <dbReference type="ARBA" id="ARBA00023274"/>
    </source>
</evidence>
<dbReference type="InterPro" id="IPR000307">
    <property type="entry name" value="Ribosomal_bS16"/>
</dbReference>
<evidence type="ECO:0000256" key="4">
    <source>
        <dbReference type="ARBA" id="ARBA00035263"/>
    </source>
</evidence>
<dbReference type="SUPFAM" id="SSF54565">
    <property type="entry name" value="Ribosomal protein S16"/>
    <property type="match status" value="1"/>
</dbReference>
<dbReference type="Gene3D" id="3.30.1320.10">
    <property type="match status" value="1"/>
</dbReference>
<dbReference type="GO" id="GO:0006412">
    <property type="term" value="P:translation"/>
    <property type="evidence" value="ECO:0007669"/>
    <property type="project" value="InterPro"/>
</dbReference>
<dbReference type="GO" id="GO:0003735">
    <property type="term" value="F:structural constituent of ribosome"/>
    <property type="evidence" value="ECO:0007669"/>
    <property type="project" value="InterPro"/>
</dbReference>
<evidence type="ECO:0000313" key="6">
    <source>
        <dbReference type="EMBL" id="KMQ82855.1"/>
    </source>
</evidence>
<dbReference type="PANTHER" id="PTHR12919:SF20">
    <property type="entry name" value="SMALL RIBOSOMAL SUBUNIT PROTEIN BS16M"/>
    <property type="match status" value="1"/>
</dbReference>
<dbReference type="EMBL" id="LBMM01022639">
    <property type="protein sequence ID" value="KMQ82855.1"/>
    <property type="molecule type" value="Genomic_DNA"/>
</dbReference>
<dbReference type="Proteomes" id="UP000036403">
    <property type="component" value="Unassembled WGS sequence"/>
</dbReference>
<keyword evidence="3" id="KW-0687">Ribonucleoprotein</keyword>
<dbReference type="AlphaFoldDB" id="A0A0J7MQL8"/>
<comment type="similarity">
    <text evidence="1">Belongs to the bacterial ribosomal protein bS16 family.</text>
</comment>
<protein>
    <recommendedName>
        <fullName evidence="4">Small ribosomal subunit protein bS16m</fullName>
    </recommendedName>
    <alternativeName>
        <fullName evidence="5">28S ribosomal protein S16, mitochondrial</fullName>
    </alternativeName>
</protein>